<gene>
    <name evidence="3" type="ORF">GCM10017774_84710</name>
</gene>
<dbReference type="Proteomes" id="UP000605568">
    <property type="component" value="Unassembled WGS sequence"/>
</dbReference>
<feature type="compositionally biased region" description="Pro residues" evidence="1">
    <location>
        <begin position="88"/>
        <end position="104"/>
    </location>
</feature>
<keyword evidence="2" id="KW-0472">Membrane</keyword>
<feature type="region of interest" description="Disordered" evidence="1">
    <location>
        <begin position="47"/>
        <end position="148"/>
    </location>
</feature>
<evidence type="ECO:0000313" key="3">
    <source>
        <dbReference type="EMBL" id="GHH60335.1"/>
    </source>
</evidence>
<evidence type="ECO:0000256" key="1">
    <source>
        <dbReference type="SAM" id="MobiDB-lite"/>
    </source>
</evidence>
<dbReference type="EMBL" id="BNAR01000023">
    <property type="protein sequence ID" value="GHH60335.1"/>
    <property type="molecule type" value="Genomic_DNA"/>
</dbReference>
<feature type="compositionally biased region" description="Low complexity" evidence="1">
    <location>
        <begin position="119"/>
        <end position="128"/>
    </location>
</feature>
<reference evidence="4" key="1">
    <citation type="journal article" date="2019" name="Int. J. Syst. Evol. Microbiol.">
        <title>The Global Catalogue of Microorganisms (GCM) 10K type strain sequencing project: providing services to taxonomists for standard genome sequencing and annotation.</title>
        <authorList>
            <consortium name="The Broad Institute Genomics Platform"/>
            <consortium name="The Broad Institute Genome Sequencing Center for Infectious Disease"/>
            <person name="Wu L."/>
            <person name="Ma J."/>
        </authorList>
    </citation>
    <scope>NUCLEOTIDE SEQUENCE [LARGE SCALE GENOMIC DNA]</scope>
    <source>
        <strain evidence="4">CGMCC 4.7367</strain>
    </source>
</reference>
<protein>
    <submittedName>
        <fullName evidence="3">Uncharacterized protein</fullName>
    </submittedName>
</protein>
<evidence type="ECO:0000256" key="2">
    <source>
        <dbReference type="SAM" id="Phobius"/>
    </source>
</evidence>
<accession>A0ABQ3MSC8</accession>
<keyword evidence="2" id="KW-1133">Transmembrane helix</keyword>
<keyword evidence="2" id="KW-0812">Transmembrane</keyword>
<feature type="compositionally biased region" description="Low complexity" evidence="1">
    <location>
        <begin position="47"/>
        <end position="62"/>
    </location>
</feature>
<sequence>MLEQNPGDSSDSVATFCRVRSGLPLPFLSLGVALLTAGALAALALSGPVSSGSAPAPTGPGAVQIGGEQPPMEFSPGPSTPAAVKLTPSPPSAGPVAVTPPPHSNPVVTPEAETPRESVAGTTVVPTAALPPVPSEALPIAPSSVPWT</sequence>
<keyword evidence="4" id="KW-1185">Reference proteome</keyword>
<name>A0ABQ3MSC8_9PSEU</name>
<feature type="transmembrane region" description="Helical" evidence="2">
    <location>
        <begin position="25"/>
        <end position="45"/>
    </location>
</feature>
<proteinExistence type="predicted"/>
<organism evidence="3 4">
    <name type="scientific">Lentzea cavernae</name>
    <dbReference type="NCBI Taxonomy" id="2020703"/>
    <lineage>
        <taxon>Bacteria</taxon>
        <taxon>Bacillati</taxon>
        <taxon>Actinomycetota</taxon>
        <taxon>Actinomycetes</taxon>
        <taxon>Pseudonocardiales</taxon>
        <taxon>Pseudonocardiaceae</taxon>
        <taxon>Lentzea</taxon>
    </lineage>
</organism>
<comment type="caution">
    <text evidence="3">The sequence shown here is derived from an EMBL/GenBank/DDBJ whole genome shotgun (WGS) entry which is preliminary data.</text>
</comment>
<evidence type="ECO:0000313" key="4">
    <source>
        <dbReference type="Proteomes" id="UP000605568"/>
    </source>
</evidence>